<dbReference type="EMBL" id="FZPD01000002">
    <property type="protein sequence ID" value="SNS77951.1"/>
    <property type="molecule type" value="Genomic_DNA"/>
</dbReference>
<name>A0A239H9W2_EKHLU</name>
<gene>
    <name evidence="1" type="ORF">SAMN05421640_1206</name>
</gene>
<evidence type="ECO:0000313" key="2">
    <source>
        <dbReference type="Proteomes" id="UP000198393"/>
    </source>
</evidence>
<proteinExistence type="predicted"/>
<reference evidence="1 2" key="1">
    <citation type="submission" date="2017-06" db="EMBL/GenBank/DDBJ databases">
        <authorList>
            <person name="Kim H.J."/>
            <person name="Triplett B.A."/>
        </authorList>
    </citation>
    <scope>NUCLEOTIDE SEQUENCE [LARGE SCALE GENOMIC DNA]</scope>
    <source>
        <strain evidence="1 2">DSM 19307</strain>
    </source>
</reference>
<dbReference type="AlphaFoldDB" id="A0A239H9W2"/>
<dbReference type="Proteomes" id="UP000198393">
    <property type="component" value="Unassembled WGS sequence"/>
</dbReference>
<keyword evidence="2" id="KW-1185">Reference proteome</keyword>
<evidence type="ECO:0008006" key="3">
    <source>
        <dbReference type="Google" id="ProtNLM"/>
    </source>
</evidence>
<protein>
    <recommendedName>
        <fullName evidence="3">Type 1 periplasmic binding fold superfamily protein</fullName>
    </recommendedName>
</protein>
<dbReference type="PROSITE" id="PS51257">
    <property type="entry name" value="PROKAR_LIPOPROTEIN"/>
    <property type="match status" value="1"/>
</dbReference>
<organism evidence="1 2">
    <name type="scientific">Ekhidna lutea</name>
    <dbReference type="NCBI Taxonomy" id="447679"/>
    <lineage>
        <taxon>Bacteria</taxon>
        <taxon>Pseudomonadati</taxon>
        <taxon>Bacteroidota</taxon>
        <taxon>Cytophagia</taxon>
        <taxon>Cytophagales</taxon>
        <taxon>Reichenbachiellaceae</taxon>
        <taxon>Ekhidna</taxon>
    </lineage>
</organism>
<sequence>MNAFKNHFLIGLISTSMVAISCSDDDVPPEENEEEIINEVTLTFTPAGGGDNVIATYVDADGEGAGNPVLSEIELAVGTTYTLAITMANTMESPAEDITEEVEEEGEEHQLFFSWTDGVFSDPSGTGNIGASGTVNYNDQDDSGNPIGLSTTWTASQRAGTGEFRVVLKHQPDLKSATSTSNDGETDVDITWTININE</sequence>
<evidence type="ECO:0000313" key="1">
    <source>
        <dbReference type="EMBL" id="SNS77951.1"/>
    </source>
</evidence>
<dbReference type="RefSeq" id="WP_245811224.1">
    <property type="nucleotide sequence ID" value="NZ_FZPD01000002.1"/>
</dbReference>
<accession>A0A239H9W2</accession>